<name>A0A6A4TD16_SCOMX</name>
<evidence type="ECO:0000313" key="2">
    <source>
        <dbReference type="EMBL" id="KAF0040102.1"/>
    </source>
</evidence>
<protein>
    <submittedName>
        <fullName evidence="2">Uncharacterized protein</fullName>
    </submittedName>
</protein>
<feature type="coiled-coil region" evidence="1">
    <location>
        <begin position="113"/>
        <end position="141"/>
    </location>
</feature>
<evidence type="ECO:0000256" key="1">
    <source>
        <dbReference type="SAM" id="Coils"/>
    </source>
</evidence>
<gene>
    <name evidence="2" type="ORF">F2P81_008337</name>
</gene>
<dbReference type="EMBL" id="VEVO01000007">
    <property type="protein sequence ID" value="KAF0040102.1"/>
    <property type="molecule type" value="Genomic_DNA"/>
</dbReference>
<dbReference type="AlphaFoldDB" id="A0A6A4TD16"/>
<reference evidence="2 3" key="1">
    <citation type="submission" date="2019-06" db="EMBL/GenBank/DDBJ databases">
        <title>Draft genomes of female and male turbot (Scophthalmus maximus).</title>
        <authorList>
            <person name="Xu H."/>
            <person name="Xu X.-W."/>
            <person name="Shao C."/>
            <person name="Chen S."/>
        </authorList>
    </citation>
    <scope>NUCLEOTIDE SEQUENCE [LARGE SCALE GENOMIC DNA]</scope>
    <source>
        <strain evidence="2">Ysfricsl-2016a</strain>
        <tissue evidence="2">Blood</tissue>
    </source>
</reference>
<sequence length="166" mass="19045">MHHLQPDLSSDMFLFPVTAPRAAAAQFTFTSTSERRRRPRISPVSRRTILDEFSARNSAEASDSSHGELPGDATARVCVYDGLLLITQLRGTTSDHRRVFFLPERGKCSITFTVCWKRRKEEQEKKRKQEEEQNSVVVEEQIRSEKFGPFRSPPLVLIHCSFKYAS</sequence>
<comment type="caution">
    <text evidence="2">The sequence shown here is derived from an EMBL/GenBank/DDBJ whole genome shotgun (WGS) entry which is preliminary data.</text>
</comment>
<evidence type="ECO:0000313" key="3">
    <source>
        <dbReference type="Proteomes" id="UP000438429"/>
    </source>
</evidence>
<proteinExistence type="predicted"/>
<keyword evidence="1" id="KW-0175">Coiled coil</keyword>
<dbReference type="Proteomes" id="UP000438429">
    <property type="component" value="Unassembled WGS sequence"/>
</dbReference>
<accession>A0A6A4TD16</accession>
<organism evidence="2 3">
    <name type="scientific">Scophthalmus maximus</name>
    <name type="common">Turbot</name>
    <name type="synonym">Psetta maxima</name>
    <dbReference type="NCBI Taxonomy" id="52904"/>
    <lineage>
        <taxon>Eukaryota</taxon>
        <taxon>Metazoa</taxon>
        <taxon>Chordata</taxon>
        <taxon>Craniata</taxon>
        <taxon>Vertebrata</taxon>
        <taxon>Euteleostomi</taxon>
        <taxon>Actinopterygii</taxon>
        <taxon>Neopterygii</taxon>
        <taxon>Teleostei</taxon>
        <taxon>Neoteleostei</taxon>
        <taxon>Acanthomorphata</taxon>
        <taxon>Carangaria</taxon>
        <taxon>Pleuronectiformes</taxon>
        <taxon>Pleuronectoidei</taxon>
        <taxon>Scophthalmidae</taxon>
        <taxon>Scophthalmus</taxon>
    </lineage>
</organism>